<dbReference type="GO" id="GO:0030975">
    <property type="term" value="F:thiamine binding"/>
    <property type="evidence" value="ECO:0007669"/>
    <property type="project" value="TreeGrafter"/>
</dbReference>
<dbReference type="Proteomes" id="UP000191933">
    <property type="component" value="Unassembled WGS sequence"/>
</dbReference>
<evidence type="ECO:0000313" key="5">
    <source>
        <dbReference type="Proteomes" id="UP000191933"/>
    </source>
</evidence>
<dbReference type="GO" id="GO:0015888">
    <property type="term" value="P:thiamine transport"/>
    <property type="evidence" value="ECO:0007669"/>
    <property type="project" value="TreeGrafter"/>
</dbReference>
<dbReference type="Gene3D" id="3.40.190.10">
    <property type="entry name" value="Periplasmic binding protein-like II"/>
    <property type="match status" value="2"/>
</dbReference>
<sequence length="343" mass="37191">MNTKIVIALLGGTLLGSPALAKDTLYFAGYSGDFQTMFEKEIAPEFEAKNDVDVVYVAGNSSETIAKLQAQRGNQQINIALVDDGPMHQAVQLGLCADVASAPVYDDLYDFSKPAVFKGKAIGIGLVATGIAYNKDLFTKNGWSAPTSWTDLTDKKFEKRVASNPISGTYGLYTVVMFARLNGGSEKNIEPGFNAVRDSLAPNVLSWSSSNAQLAQMFQNGDIDLGVWGSARAVAMKKTGFPLEFVYPKEGAPTLISAACAVADNKIPDKAQAMLEYLASPDVQAKLATQGFGPTNRNTKLESTLADEVPYGEEKMSKLLEMDWVTINQNRANWTKEWTRTVQ</sequence>
<dbReference type="GO" id="GO:0030288">
    <property type="term" value="C:outer membrane-bounded periplasmic space"/>
    <property type="evidence" value="ECO:0007669"/>
    <property type="project" value="TreeGrafter"/>
</dbReference>
<evidence type="ECO:0000256" key="2">
    <source>
        <dbReference type="ARBA" id="ARBA00022764"/>
    </source>
</evidence>
<dbReference type="InterPro" id="IPR006059">
    <property type="entry name" value="SBP"/>
</dbReference>
<evidence type="ECO:0000313" key="4">
    <source>
        <dbReference type="EMBL" id="CUX01628.1"/>
    </source>
</evidence>
<dbReference type="Pfam" id="PF13416">
    <property type="entry name" value="SBP_bac_8"/>
    <property type="match status" value="1"/>
</dbReference>
<reference evidence="4 5" key="1">
    <citation type="submission" date="2016-01" db="EMBL/GenBank/DDBJ databases">
        <authorList>
            <person name="Regsiter A."/>
            <person name="william w."/>
        </authorList>
    </citation>
    <scope>NUCLEOTIDE SEQUENCE [LARGE SCALE GENOMIC DNA]</scope>
    <source>
        <strain evidence="4 5">CFBP 5494</strain>
    </source>
</reference>
<accession>A0A9W5B6Y0</accession>
<dbReference type="EMBL" id="FBVY01000040">
    <property type="protein sequence ID" value="CUX01628.1"/>
    <property type="molecule type" value="Genomic_DNA"/>
</dbReference>
<keyword evidence="1 3" id="KW-0732">Signal</keyword>
<keyword evidence="2" id="KW-0574">Periplasm</keyword>
<dbReference type="RefSeq" id="WP_072493535.1">
    <property type="nucleotide sequence ID" value="NZ_LT009720.1"/>
</dbReference>
<name>A0A9W5B6Y0_9HYPH</name>
<gene>
    <name evidence="4" type="ORF">AGR2A_pa20012</name>
</gene>
<organism evidence="4 5">
    <name type="scientific">Agrobacterium genomosp. 2 str. CFBP 5494</name>
    <dbReference type="NCBI Taxonomy" id="1183436"/>
    <lineage>
        <taxon>Bacteria</taxon>
        <taxon>Pseudomonadati</taxon>
        <taxon>Pseudomonadota</taxon>
        <taxon>Alphaproteobacteria</taxon>
        <taxon>Hyphomicrobiales</taxon>
        <taxon>Rhizobiaceae</taxon>
        <taxon>Rhizobium/Agrobacterium group</taxon>
        <taxon>Agrobacterium</taxon>
        <taxon>Agrobacterium tumefaciens complex</taxon>
    </lineage>
</organism>
<dbReference type="PANTHER" id="PTHR30006">
    <property type="entry name" value="THIAMINE-BINDING PERIPLASMIC PROTEIN-RELATED"/>
    <property type="match status" value="1"/>
</dbReference>
<feature type="signal peptide" evidence="3">
    <location>
        <begin position="1"/>
        <end position="21"/>
    </location>
</feature>
<dbReference type="GO" id="GO:0030976">
    <property type="term" value="F:thiamine pyrophosphate binding"/>
    <property type="evidence" value="ECO:0007669"/>
    <property type="project" value="TreeGrafter"/>
</dbReference>
<dbReference type="AlphaFoldDB" id="A0A9W5B6Y0"/>
<comment type="caution">
    <text evidence="4">The sequence shown here is derived from an EMBL/GenBank/DDBJ whole genome shotgun (WGS) entry which is preliminary data.</text>
</comment>
<dbReference type="SUPFAM" id="SSF53850">
    <property type="entry name" value="Periplasmic binding protein-like II"/>
    <property type="match status" value="1"/>
</dbReference>
<dbReference type="PANTHER" id="PTHR30006:SF2">
    <property type="entry name" value="ABC TRANSPORTER SUBSTRATE-BINDING PROTEIN"/>
    <property type="match status" value="1"/>
</dbReference>
<keyword evidence="5" id="KW-1185">Reference proteome</keyword>
<proteinExistence type="predicted"/>
<dbReference type="CDD" id="cd13589">
    <property type="entry name" value="PBP2_polyamine_RpCGA009"/>
    <property type="match status" value="1"/>
</dbReference>
<protein>
    <submittedName>
        <fullName evidence="4">Extracellular solute-binding protein</fullName>
    </submittedName>
</protein>
<evidence type="ECO:0000256" key="1">
    <source>
        <dbReference type="ARBA" id="ARBA00022729"/>
    </source>
</evidence>
<evidence type="ECO:0000256" key="3">
    <source>
        <dbReference type="SAM" id="SignalP"/>
    </source>
</evidence>
<feature type="chain" id="PRO_5040996768" evidence="3">
    <location>
        <begin position="22"/>
        <end position="343"/>
    </location>
</feature>